<organism evidence="2 3">
    <name type="scientific">Plectus sambesii</name>
    <dbReference type="NCBI Taxonomy" id="2011161"/>
    <lineage>
        <taxon>Eukaryota</taxon>
        <taxon>Metazoa</taxon>
        <taxon>Ecdysozoa</taxon>
        <taxon>Nematoda</taxon>
        <taxon>Chromadorea</taxon>
        <taxon>Plectida</taxon>
        <taxon>Plectina</taxon>
        <taxon>Plectoidea</taxon>
        <taxon>Plectidae</taxon>
        <taxon>Plectus</taxon>
    </lineage>
</organism>
<reference evidence="3" key="1">
    <citation type="submission" date="2022-11" db="UniProtKB">
        <authorList>
            <consortium name="WormBaseParasite"/>
        </authorList>
    </citation>
    <scope>IDENTIFICATION</scope>
</reference>
<evidence type="ECO:0000256" key="1">
    <source>
        <dbReference type="SAM" id="Phobius"/>
    </source>
</evidence>
<dbReference type="PANTHER" id="PTHR31362">
    <property type="entry name" value="GLYCOSYLTRANSFERASE STELLO1-RELATED"/>
    <property type="match status" value="1"/>
</dbReference>
<keyword evidence="1" id="KW-0472">Membrane</keyword>
<dbReference type="PANTHER" id="PTHR31362:SF0">
    <property type="entry name" value="EXOSTOSIN DOMAIN-CONTAINING PROTEIN-RELATED"/>
    <property type="match status" value="1"/>
</dbReference>
<protein>
    <submittedName>
        <fullName evidence="3">Uncharacterized protein</fullName>
    </submittedName>
</protein>
<keyword evidence="2" id="KW-1185">Reference proteome</keyword>
<dbReference type="Proteomes" id="UP000887566">
    <property type="component" value="Unplaced"/>
</dbReference>
<keyword evidence="1" id="KW-0812">Transmembrane</keyword>
<dbReference type="InterPro" id="IPR005049">
    <property type="entry name" value="STL-like"/>
</dbReference>
<accession>A0A914WT72</accession>
<feature type="transmembrane region" description="Helical" evidence="1">
    <location>
        <begin position="6"/>
        <end position="24"/>
    </location>
</feature>
<proteinExistence type="predicted"/>
<evidence type="ECO:0000313" key="2">
    <source>
        <dbReference type="Proteomes" id="UP000887566"/>
    </source>
</evidence>
<evidence type="ECO:0000313" key="3">
    <source>
        <dbReference type="WBParaSite" id="PSAMB.scaffold530size47860.g6627.t1"/>
    </source>
</evidence>
<dbReference type="WBParaSite" id="PSAMB.scaffold530size47860.g6627.t1">
    <property type="protein sequence ID" value="PSAMB.scaffold530size47860.g6627.t1"/>
    <property type="gene ID" value="PSAMB.scaffold530size47860.g6627"/>
</dbReference>
<dbReference type="Pfam" id="PF03385">
    <property type="entry name" value="STELLO"/>
    <property type="match status" value="1"/>
</dbReference>
<name>A0A914WT72_9BILA</name>
<dbReference type="AlphaFoldDB" id="A0A914WT72"/>
<keyword evidence="1" id="KW-1133">Transmembrane helix</keyword>
<sequence>MRLNNFYSYFLFLLTIVLFKVLLFKEDSPSQLSNVTFRRLFDRHGSRGTPAKTRNSDKWIVITTISLPTDAVRVLADQPGWRVVVVADKKTPIDWDFFNCDFLSLEKQAQLGYELLPHVPYNSYTRKMLGYLHAIEHGAKWIYDTDDDNQPIGLGLQQFDATENITGMAYGELLRKTAANDKDESGHLFNPYAYFGQPKMWPRGYPLEEINKENKMEHFRLCNSRRTPVIQQGLVKKDPDVDAIYRLINAKSEKDGLNLQFNTHAPPILVERGTFSPFNSQNTLFHKDAFWALFLPISVAFRVTDIWRSYFAQKLLHLTGNTLGFYPENAIQRRNPHSYLADFLDEAAIYKDAGRLVKYLSSWNCTRDTLDECMLELSSGFVRERFWTEDDVEMIKAWIKSLKSVGYEFSRIQNISAAAANEKEVQNACRKAYLQFPIVTDEQRTELARNSFKDLGEWCSKSQPIADTCIQSINLSPKGIWGKLRLDTALIITFSERLGQSVGVLQRLYEPFFATVILCGLVLYEEELLDQDPLKTDFPPVKPFSYISVASKDMSGGFRAYICTVKAIELRLQNIAGYMVISDDTVYNFWNDIDLSRFRLPTQLIREPNDLWWGNTMGVEALDRSVATIEKEIKSHPNSTLAQSWNGYSEAVGGDGFSVVQEYDVWAAARMYYLPKRNETVFYDLANIFFDSMLYNDVAIPKLAAAFQWLDYYKDKSMHDISTDRFVNLVGDDRGKWEEKYRADLLYLNPLKLKPSMARNLHERQKYCHRVVRTFHQAVVKSTKAEKQ</sequence>